<sequence>MKLASQTPKIYIKIFECSENLKEIFFNLKKFSEFFGTLKCFVFGVLEIFDFQKVRKCKAFPKILRILGQKKSKIFSCLIFGAHKIENFHMFAKLRFATVKFYEFCMPSKNLQFFGLQNEVLYATRLRVLYLQTSVE</sequence>
<comment type="caution">
    <text evidence="1">The sequence shown here is derived from an EMBL/GenBank/DDBJ whole genome shotgun (WGS) entry which is preliminary data.</text>
</comment>
<accession>A0A2A2H9F9</accession>
<keyword evidence="2" id="KW-1185">Reference proteome</keyword>
<evidence type="ECO:0000313" key="2">
    <source>
        <dbReference type="Proteomes" id="UP000217784"/>
    </source>
</evidence>
<dbReference type="Proteomes" id="UP000217784">
    <property type="component" value="Unassembled WGS sequence"/>
</dbReference>
<dbReference type="AlphaFoldDB" id="A0A2A2H9F9"/>
<gene>
    <name evidence="1" type="ORF">ASJ80_13645</name>
</gene>
<name>A0A2A2H9F9_METBR</name>
<evidence type="ECO:0000313" key="1">
    <source>
        <dbReference type="EMBL" id="PAV05900.1"/>
    </source>
</evidence>
<reference evidence="1 2" key="1">
    <citation type="journal article" date="2017" name="BMC Genomics">
        <title>Genomic analysis of methanogenic archaea reveals a shift towards energy conservation.</title>
        <authorList>
            <person name="Gilmore S.P."/>
            <person name="Henske J.K."/>
            <person name="Sexton J.A."/>
            <person name="Solomon K.V."/>
            <person name="Seppala S."/>
            <person name="Yoo J.I."/>
            <person name="Huyett L.M."/>
            <person name="Pressman A."/>
            <person name="Cogan J.Z."/>
            <person name="Kivenson V."/>
            <person name="Peng X."/>
            <person name="Tan Y."/>
            <person name="Valentine D.L."/>
            <person name="O'Malley M.A."/>
        </authorList>
    </citation>
    <scope>NUCLEOTIDE SEQUENCE [LARGE SCALE GENOMIC DNA]</scope>
    <source>
        <strain evidence="1 2">M.o.H.</strain>
    </source>
</reference>
<proteinExistence type="predicted"/>
<organism evidence="1 2">
    <name type="scientific">Methanobacterium bryantii</name>
    <dbReference type="NCBI Taxonomy" id="2161"/>
    <lineage>
        <taxon>Archaea</taxon>
        <taxon>Methanobacteriati</taxon>
        <taxon>Methanobacteriota</taxon>
        <taxon>Methanomada group</taxon>
        <taxon>Methanobacteria</taxon>
        <taxon>Methanobacteriales</taxon>
        <taxon>Methanobacteriaceae</taxon>
        <taxon>Methanobacterium</taxon>
    </lineage>
</organism>
<dbReference type="EMBL" id="LMVM01000001">
    <property type="protein sequence ID" value="PAV05900.1"/>
    <property type="molecule type" value="Genomic_DNA"/>
</dbReference>
<protein>
    <submittedName>
        <fullName evidence="1">Uncharacterized protein</fullName>
    </submittedName>
</protein>